<protein>
    <submittedName>
        <fullName evidence="5">Uncharacterized protein</fullName>
    </submittedName>
</protein>
<name>A0A210PWK5_MIZYE</name>
<dbReference type="Gene3D" id="1.10.533.10">
    <property type="entry name" value="Death Domain, Fas"/>
    <property type="match status" value="1"/>
</dbReference>
<dbReference type="InterPro" id="IPR011029">
    <property type="entry name" value="DEATH-like_dom_sf"/>
</dbReference>
<dbReference type="InterPro" id="IPR035897">
    <property type="entry name" value="Toll_tir_struct_dom_sf"/>
</dbReference>
<evidence type="ECO:0000259" key="4">
    <source>
        <dbReference type="PROSITE" id="PS50104"/>
    </source>
</evidence>
<feature type="compositionally biased region" description="Polar residues" evidence="2">
    <location>
        <begin position="1441"/>
        <end position="1460"/>
    </location>
</feature>
<evidence type="ECO:0000313" key="6">
    <source>
        <dbReference type="Proteomes" id="UP000242188"/>
    </source>
</evidence>
<dbReference type="Pfam" id="PF00531">
    <property type="entry name" value="Death"/>
    <property type="match status" value="1"/>
</dbReference>
<dbReference type="SMART" id="SM00005">
    <property type="entry name" value="DEATH"/>
    <property type="match status" value="1"/>
</dbReference>
<organism evidence="5 6">
    <name type="scientific">Mizuhopecten yessoensis</name>
    <name type="common">Japanese scallop</name>
    <name type="synonym">Patinopecten yessoensis</name>
    <dbReference type="NCBI Taxonomy" id="6573"/>
    <lineage>
        <taxon>Eukaryota</taxon>
        <taxon>Metazoa</taxon>
        <taxon>Spiralia</taxon>
        <taxon>Lophotrochozoa</taxon>
        <taxon>Mollusca</taxon>
        <taxon>Bivalvia</taxon>
        <taxon>Autobranchia</taxon>
        <taxon>Pteriomorphia</taxon>
        <taxon>Pectinida</taxon>
        <taxon>Pectinoidea</taxon>
        <taxon>Pectinidae</taxon>
        <taxon>Mizuhopecten</taxon>
    </lineage>
</organism>
<sequence length="1460" mass="168389">MEDENDLFFMTTYRVCIREGRVTQETCQDLLFEFLLNLLRYGPGSSASYFIEERLISTEHMEEYLKALKGEGLTRINDSLKEWHYVPEDPKKFLYQSHSHYWGVFIYKLIKIILGNYKSDKVYDPEIHQQFLDLYLFYFTQITEVPDDFVSHLQYAMKRIATAYPGKHNENPYQVLQKPDILRRHWQTVGDTISSDKFQEKHDDISMDIVRNMVDCIIEKRWTVVLLDDIIELMKRYFLTNHGHMHKVLSRILHLLTETTEKTYDENPQIMNKMLAMFQEILQKKPEHMPWAYYYVTVLSDKSSARKGTEQVWFPLMKVLMRTMHRKGVYRCHDTFRQQKFKKIWNWKQNYQEALDIIEPIGEAHLHLNGDDKDERFLENCGNTIRTLLDQFKIAKVPEKLNGRAAELAMTFMEKRSKQLSKFVEIFIRDIKLEGNQDVIPGLMKRFAVLFYDRDYMLDDYNNFLFGCNFMENAIEAYSIGKEIPDDVNKTFVEMFLWVMQTEDLEYTDMNHGDKSLYGRTATDFLQLFMNKHIGKDTSDAVLPLMPALMKQIKHEEKELVETSRTIVYMISVDDYKLLEGHLDALVEWYKETKSDFALRALWKPLEESDGFTTSDFYVVMKTIAEDTGNSKAFLHGMMFKLTAERQAELFTQEHVDMMTRRFLDEKLSQGSVLMALGEIIAIKPEIFGDNMIKHVLQNPNLDVLNASSVQVIAVNLGLKKKDLVNTIFEELLALAKCWHDPNHQIYLLDSVRILGSKYGVETLRPHRKYFEELQKYGMTSPIKDTSAAIVNAMDGISMEGIITDAIQTKRKVKALDEKVKKAETEVSGMKTTVAKQSKDIKAVETGLKTVEKRVDVVEKDLVETKVRVEEIDNKTLSNAPVWSKDISKLMNPKSEHDWRLLAQRLGYSLDDIKAWATHSDPCMALLSEWYATHKMIEATHAVLNILQDINRLDAAVIVENAMKAVENVVEEAPKYTTPPPIFLSYQWGHQNEVKLLRQHLLMAGYECWLDVGQMGGGDKLFEKIDNGIRGAKVIICCVSEKYTKSPNCNREVNLSVNLGKPMIPLLMEKMGWPPQGSMGPIFSEYLFVRFFQRKGEETKDQRYWPVSKFQELLMQLNIYKTMPDESLITKEYRKWWLPVTEEIIINTKPIKGGQSAASTCGDKDNESTSPDVFLSYQWGKQKQIKQLYKRLSELGLTCWMDIYQMGGGDSLFDKIDRGVRGCKVILTCVTTKYTVSANCRREVSLADTLKKPVVSLMLEKMKWPPSGPMSSVITQFPLIDFNQDEEVQMTWTGVKFDELLAEIMEIVPNTIGYVKDIKKGESKTQEKTTDDADVARTPEGKEEAHQLEETQAGTQEVSLPKSGEKNTDVPAKFLEGVDDEEEETTEELPPSYNSLFSQASSSTQTTTKMKPSPKSAPQSSKKSSQPPPPPYPYCHLYVETPSQPTTEPENKKSSSCVII</sequence>
<dbReference type="Gene3D" id="3.40.50.10140">
    <property type="entry name" value="Toll/interleukin-1 receptor homology (TIR) domain"/>
    <property type="match status" value="2"/>
</dbReference>
<dbReference type="InterPro" id="IPR000157">
    <property type="entry name" value="TIR_dom"/>
</dbReference>
<evidence type="ECO:0000256" key="1">
    <source>
        <dbReference type="SAM" id="Coils"/>
    </source>
</evidence>
<dbReference type="Proteomes" id="UP000242188">
    <property type="component" value="Unassembled WGS sequence"/>
</dbReference>
<dbReference type="SUPFAM" id="SSF48371">
    <property type="entry name" value="ARM repeat"/>
    <property type="match status" value="1"/>
</dbReference>
<feature type="domain" description="TIR" evidence="4">
    <location>
        <begin position="978"/>
        <end position="1091"/>
    </location>
</feature>
<dbReference type="SUPFAM" id="SSF52200">
    <property type="entry name" value="Toll/Interleukin receptor TIR domain"/>
    <property type="match status" value="2"/>
</dbReference>
<feature type="compositionally biased region" description="Basic and acidic residues" evidence="2">
    <location>
        <begin position="1321"/>
        <end position="1349"/>
    </location>
</feature>
<evidence type="ECO:0000256" key="2">
    <source>
        <dbReference type="SAM" id="MobiDB-lite"/>
    </source>
</evidence>
<feature type="coiled-coil region" evidence="1">
    <location>
        <begin position="806"/>
        <end position="833"/>
    </location>
</feature>
<keyword evidence="6" id="KW-1185">Reference proteome</keyword>
<reference evidence="5 6" key="1">
    <citation type="journal article" date="2017" name="Nat. Ecol. Evol.">
        <title>Scallop genome provides insights into evolution of bilaterian karyotype and development.</title>
        <authorList>
            <person name="Wang S."/>
            <person name="Zhang J."/>
            <person name="Jiao W."/>
            <person name="Li J."/>
            <person name="Xun X."/>
            <person name="Sun Y."/>
            <person name="Guo X."/>
            <person name="Huan P."/>
            <person name="Dong B."/>
            <person name="Zhang L."/>
            <person name="Hu X."/>
            <person name="Sun X."/>
            <person name="Wang J."/>
            <person name="Zhao C."/>
            <person name="Wang Y."/>
            <person name="Wang D."/>
            <person name="Huang X."/>
            <person name="Wang R."/>
            <person name="Lv J."/>
            <person name="Li Y."/>
            <person name="Zhang Z."/>
            <person name="Liu B."/>
            <person name="Lu W."/>
            <person name="Hui Y."/>
            <person name="Liang J."/>
            <person name="Zhou Z."/>
            <person name="Hou R."/>
            <person name="Li X."/>
            <person name="Liu Y."/>
            <person name="Li H."/>
            <person name="Ning X."/>
            <person name="Lin Y."/>
            <person name="Zhao L."/>
            <person name="Xing Q."/>
            <person name="Dou J."/>
            <person name="Li Y."/>
            <person name="Mao J."/>
            <person name="Guo H."/>
            <person name="Dou H."/>
            <person name="Li T."/>
            <person name="Mu C."/>
            <person name="Jiang W."/>
            <person name="Fu Q."/>
            <person name="Fu X."/>
            <person name="Miao Y."/>
            <person name="Liu J."/>
            <person name="Yu Q."/>
            <person name="Li R."/>
            <person name="Liao H."/>
            <person name="Li X."/>
            <person name="Kong Y."/>
            <person name="Jiang Z."/>
            <person name="Chourrout D."/>
            <person name="Li R."/>
            <person name="Bao Z."/>
        </authorList>
    </citation>
    <scope>NUCLEOTIDE SEQUENCE [LARGE SCALE GENOMIC DNA]</scope>
    <source>
        <strain evidence="5 6">PY_sf001</strain>
    </source>
</reference>
<dbReference type="SUPFAM" id="SSF47986">
    <property type="entry name" value="DEATH domain"/>
    <property type="match status" value="1"/>
</dbReference>
<dbReference type="InterPro" id="IPR016024">
    <property type="entry name" value="ARM-type_fold"/>
</dbReference>
<dbReference type="GO" id="GO:0007165">
    <property type="term" value="P:signal transduction"/>
    <property type="evidence" value="ECO:0007669"/>
    <property type="project" value="InterPro"/>
</dbReference>
<feature type="compositionally biased region" description="Acidic residues" evidence="2">
    <location>
        <begin position="1377"/>
        <end position="1387"/>
    </location>
</feature>
<feature type="region of interest" description="Disordered" evidence="2">
    <location>
        <begin position="1321"/>
        <end position="1460"/>
    </location>
</feature>
<dbReference type="PROSITE" id="PS50017">
    <property type="entry name" value="DEATH_DOMAIN"/>
    <property type="match status" value="1"/>
</dbReference>
<dbReference type="PROSITE" id="PS50104">
    <property type="entry name" value="TIR"/>
    <property type="match status" value="1"/>
</dbReference>
<keyword evidence="1" id="KW-0175">Coiled coil</keyword>
<dbReference type="EMBL" id="NEDP02005443">
    <property type="protein sequence ID" value="OWF40846.1"/>
    <property type="molecule type" value="Genomic_DNA"/>
</dbReference>
<feature type="domain" description="Death" evidence="3">
    <location>
        <begin position="898"/>
        <end position="963"/>
    </location>
</feature>
<dbReference type="PANTHER" id="PTHR47508">
    <property type="entry name" value="SAM DOMAIN-CONTAINING PROTEIN-RELATED"/>
    <property type="match status" value="1"/>
</dbReference>
<dbReference type="PANTHER" id="PTHR47508:SF1">
    <property type="entry name" value="NON-SPECIFIC SERINE_THREONINE PROTEIN KINASE"/>
    <property type="match status" value="1"/>
</dbReference>
<dbReference type="InterPro" id="IPR000488">
    <property type="entry name" value="Death_dom"/>
</dbReference>
<evidence type="ECO:0000313" key="5">
    <source>
        <dbReference type="EMBL" id="OWF40846.1"/>
    </source>
</evidence>
<dbReference type="Pfam" id="PF13676">
    <property type="entry name" value="TIR_2"/>
    <property type="match status" value="2"/>
</dbReference>
<gene>
    <name evidence="5" type="ORF">KP79_PYT09248</name>
</gene>
<evidence type="ECO:0000259" key="3">
    <source>
        <dbReference type="PROSITE" id="PS50017"/>
    </source>
</evidence>
<feature type="compositionally biased region" description="Low complexity" evidence="2">
    <location>
        <begin position="1398"/>
        <end position="1425"/>
    </location>
</feature>
<dbReference type="OrthoDB" id="6078042at2759"/>
<proteinExistence type="predicted"/>
<comment type="caution">
    <text evidence="5">The sequence shown here is derived from an EMBL/GenBank/DDBJ whole genome shotgun (WGS) entry which is preliminary data.</text>
</comment>
<accession>A0A210PWK5</accession>